<reference evidence="3" key="2">
    <citation type="submission" date="2020-04" db="EMBL/GenBank/DDBJ databases">
        <authorList>
            <consortium name="NCBI Genome Project"/>
        </authorList>
    </citation>
    <scope>NUCLEOTIDE SEQUENCE</scope>
    <source>
        <strain evidence="3">CBS 304.34</strain>
    </source>
</reference>
<reference evidence="3" key="3">
    <citation type="submission" date="2025-04" db="UniProtKB">
        <authorList>
            <consortium name="RefSeq"/>
        </authorList>
    </citation>
    <scope>IDENTIFICATION</scope>
    <source>
        <strain evidence="3">CBS 304.34</strain>
    </source>
</reference>
<organism evidence="1">
    <name type="scientific">Mytilinidion resinicola</name>
    <dbReference type="NCBI Taxonomy" id="574789"/>
    <lineage>
        <taxon>Eukaryota</taxon>
        <taxon>Fungi</taxon>
        <taxon>Dikarya</taxon>
        <taxon>Ascomycota</taxon>
        <taxon>Pezizomycotina</taxon>
        <taxon>Dothideomycetes</taxon>
        <taxon>Pleosporomycetidae</taxon>
        <taxon>Mytilinidiales</taxon>
        <taxon>Mytilinidiaceae</taxon>
        <taxon>Mytilinidion</taxon>
    </lineage>
</organism>
<gene>
    <name evidence="1 3" type="ORF">BDZ99DRAFT_522953</name>
</gene>
<dbReference type="OrthoDB" id="3774811at2759"/>
<dbReference type="InterPro" id="IPR027796">
    <property type="entry name" value="OTT_1508_deam-like"/>
</dbReference>
<protein>
    <submittedName>
        <fullName evidence="1 3">Uncharacterized protein</fullName>
    </submittedName>
</protein>
<dbReference type="AlphaFoldDB" id="A0A6A6YFI8"/>
<dbReference type="EMBL" id="MU003705">
    <property type="protein sequence ID" value="KAF2807338.1"/>
    <property type="molecule type" value="Genomic_DNA"/>
</dbReference>
<dbReference type="GeneID" id="54466644"/>
<evidence type="ECO:0000313" key="3">
    <source>
        <dbReference type="RefSeq" id="XP_033574302.1"/>
    </source>
</evidence>
<name>A0A6A6YFI8_9PEZI</name>
<accession>A0A6A6YFI8</accession>
<dbReference type="Proteomes" id="UP000504636">
    <property type="component" value="Unplaced"/>
</dbReference>
<dbReference type="RefSeq" id="XP_033574302.1">
    <property type="nucleotide sequence ID" value="XM_033725751.1"/>
</dbReference>
<sequence length="688" mass="78343">MTDSTAQATPGSSIWNIPGLDKDTFYAAALYLHASKGQLEGKPLARAPKTPQATRDFLDRLADCFARSKLQDARDHVSATAMVRNDEQKEITLYIAKNQSNKECKPSISHEEQSAIVNENEQFAGTLMTWFSELASEDTAEADNDVTDRYLDVFEAMCMFSQSRLEHYIEKIGACDIEDLEPVVLLNVGAKFTDGWNATKPLIDECSRYQEAKTNLTNFVEQMPCLLRTYTLLAGQVRKNPDFQELADKIEILGSDMATKLRGVAQTVKWVNYLGRLWAAYVNFLVFCRHEEQSGYTFKHELLPSQEDKWSGDAYLQKIRSWVGNLDLQRDTRKFVNGRTVIARDSVETVMGDVIKRSGNRARVHCEMLLMMHFSQPGVEKCLDYFGCSKKSCWLCWQMILQNKQRSMKDTHRKLFPLWAFPFDFSTAQSAVAEGLRAAHNEMLSLIQDMVIKQIPLSDLEPYPQTSARITPTHRRASIGDTSGIDAESGLFSGNPLIGPDSARMPIIVVPALHLPAHDSSGDVRRVKIWGYNRDESSFDERLFISDPILKGKVISLAFQLLALHDYDKLLGFKEARKRHSWDTVRFPNFKTRAHTYTLYYRSANTLAPNPCLLSIWRTIEDEDFAFFPYRGDAFIIKQKYQDPSRGELEGGLRPELMGESSHIDDLECLQDLKSHWEVLSRLPQRGH</sequence>
<proteinExistence type="predicted"/>
<reference evidence="1 3" key="1">
    <citation type="journal article" date="2020" name="Stud. Mycol.">
        <title>101 Dothideomycetes genomes: a test case for predicting lifestyles and emergence of pathogens.</title>
        <authorList>
            <person name="Haridas S."/>
            <person name="Albert R."/>
            <person name="Binder M."/>
            <person name="Bloem J."/>
            <person name="Labutti K."/>
            <person name="Salamov A."/>
            <person name="Andreopoulos B."/>
            <person name="Baker S."/>
            <person name="Barry K."/>
            <person name="Bills G."/>
            <person name="Bluhm B."/>
            <person name="Cannon C."/>
            <person name="Castanera R."/>
            <person name="Culley D."/>
            <person name="Daum C."/>
            <person name="Ezra D."/>
            <person name="Gonzalez J."/>
            <person name="Henrissat B."/>
            <person name="Kuo A."/>
            <person name="Liang C."/>
            <person name="Lipzen A."/>
            <person name="Lutzoni F."/>
            <person name="Magnuson J."/>
            <person name="Mondo S."/>
            <person name="Nolan M."/>
            <person name="Ohm R."/>
            <person name="Pangilinan J."/>
            <person name="Park H.-J."/>
            <person name="Ramirez L."/>
            <person name="Alfaro M."/>
            <person name="Sun H."/>
            <person name="Tritt A."/>
            <person name="Yoshinaga Y."/>
            <person name="Zwiers L.-H."/>
            <person name="Turgeon B."/>
            <person name="Goodwin S."/>
            <person name="Spatafora J."/>
            <person name="Crous P."/>
            <person name="Grigoriev I."/>
        </authorList>
    </citation>
    <scope>NUCLEOTIDE SEQUENCE</scope>
    <source>
        <strain evidence="1 3">CBS 304.34</strain>
    </source>
</reference>
<dbReference type="Pfam" id="PF14441">
    <property type="entry name" value="OTT_1508_deam"/>
    <property type="match status" value="1"/>
</dbReference>
<evidence type="ECO:0000313" key="2">
    <source>
        <dbReference type="Proteomes" id="UP000504636"/>
    </source>
</evidence>
<keyword evidence="2" id="KW-1185">Reference proteome</keyword>
<evidence type="ECO:0000313" key="1">
    <source>
        <dbReference type="EMBL" id="KAF2807338.1"/>
    </source>
</evidence>